<dbReference type="GO" id="GO:0004497">
    <property type="term" value="F:monooxygenase activity"/>
    <property type="evidence" value="ECO:0007669"/>
    <property type="project" value="UniProtKB-KW"/>
</dbReference>
<evidence type="ECO:0000256" key="4">
    <source>
        <dbReference type="ARBA" id="ARBA00022857"/>
    </source>
</evidence>
<dbReference type="EMBL" id="JBHRZG010000008">
    <property type="protein sequence ID" value="MFC3832732.1"/>
    <property type="molecule type" value="Genomic_DNA"/>
</dbReference>
<proteinExistence type="inferred from homology"/>
<dbReference type="InterPro" id="IPR050346">
    <property type="entry name" value="FMO-like"/>
</dbReference>
<dbReference type="InterPro" id="IPR000960">
    <property type="entry name" value="Flavin_mOase"/>
</dbReference>
<dbReference type="InterPro" id="IPR036188">
    <property type="entry name" value="FAD/NAD-bd_sf"/>
</dbReference>
<accession>A0ABV7Z7R5</accession>
<keyword evidence="3" id="KW-0274">FAD</keyword>
<evidence type="ECO:0000313" key="7">
    <source>
        <dbReference type="Proteomes" id="UP001595803"/>
    </source>
</evidence>
<dbReference type="EC" id="1.14.13.-" evidence="6"/>
<dbReference type="Gene3D" id="3.50.50.60">
    <property type="entry name" value="FAD/NAD(P)-binding domain"/>
    <property type="match status" value="1"/>
</dbReference>
<keyword evidence="7" id="KW-1185">Reference proteome</keyword>
<dbReference type="PANTHER" id="PTHR23023">
    <property type="entry name" value="DIMETHYLANILINE MONOOXYGENASE"/>
    <property type="match status" value="1"/>
</dbReference>
<evidence type="ECO:0000313" key="6">
    <source>
        <dbReference type="EMBL" id="MFC3832732.1"/>
    </source>
</evidence>
<dbReference type="Proteomes" id="UP001595803">
    <property type="component" value="Unassembled WGS sequence"/>
</dbReference>
<dbReference type="SUPFAM" id="SSF51905">
    <property type="entry name" value="FAD/NAD(P)-binding domain"/>
    <property type="match status" value="2"/>
</dbReference>
<comment type="caution">
    <text evidence="6">The sequence shown here is derived from an EMBL/GenBank/DDBJ whole genome shotgun (WGS) entry which is preliminary data.</text>
</comment>
<gene>
    <name evidence="6" type="ORF">ACFOSB_07670</name>
</gene>
<keyword evidence="4" id="KW-0521">NADP</keyword>
<name>A0ABV7Z7R5_9DEIO</name>
<evidence type="ECO:0000256" key="3">
    <source>
        <dbReference type="ARBA" id="ARBA00022827"/>
    </source>
</evidence>
<keyword evidence="6" id="KW-0503">Monooxygenase</keyword>
<comment type="similarity">
    <text evidence="1">Belongs to the FMO family.</text>
</comment>
<protein>
    <submittedName>
        <fullName evidence="6">Flavin-containing monooxygenase</fullName>
        <ecNumber evidence="6">1.14.13.-</ecNumber>
    </submittedName>
</protein>
<evidence type="ECO:0000256" key="2">
    <source>
        <dbReference type="ARBA" id="ARBA00022630"/>
    </source>
</evidence>
<evidence type="ECO:0000256" key="1">
    <source>
        <dbReference type="ARBA" id="ARBA00009183"/>
    </source>
</evidence>
<keyword evidence="2" id="KW-0285">Flavoprotein</keyword>
<dbReference type="PIRSF" id="PIRSF000332">
    <property type="entry name" value="FMO"/>
    <property type="match status" value="1"/>
</dbReference>
<reference evidence="7" key="1">
    <citation type="journal article" date="2019" name="Int. J. Syst. Evol. Microbiol.">
        <title>The Global Catalogue of Microorganisms (GCM) 10K type strain sequencing project: providing services to taxonomists for standard genome sequencing and annotation.</title>
        <authorList>
            <consortium name="The Broad Institute Genomics Platform"/>
            <consortium name="The Broad Institute Genome Sequencing Center for Infectious Disease"/>
            <person name="Wu L."/>
            <person name="Ma J."/>
        </authorList>
    </citation>
    <scope>NUCLEOTIDE SEQUENCE [LARGE SCALE GENOMIC DNA]</scope>
    <source>
        <strain evidence="7">CCTCC AB 2017081</strain>
    </source>
</reference>
<dbReference type="Pfam" id="PF00743">
    <property type="entry name" value="FMO-like"/>
    <property type="match status" value="1"/>
</dbReference>
<organism evidence="6 7">
    <name type="scientific">Deinococcus rufus</name>
    <dbReference type="NCBI Taxonomy" id="2136097"/>
    <lineage>
        <taxon>Bacteria</taxon>
        <taxon>Thermotogati</taxon>
        <taxon>Deinococcota</taxon>
        <taxon>Deinococci</taxon>
        <taxon>Deinococcales</taxon>
        <taxon>Deinococcaceae</taxon>
        <taxon>Deinococcus</taxon>
    </lineage>
</organism>
<dbReference type="PRINTS" id="PR00370">
    <property type="entry name" value="FMOXYGENASE"/>
</dbReference>
<dbReference type="RefSeq" id="WP_322474014.1">
    <property type="nucleotide sequence ID" value="NZ_JBHRZG010000008.1"/>
</dbReference>
<dbReference type="InterPro" id="IPR020946">
    <property type="entry name" value="Flavin_mOase-like"/>
</dbReference>
<sequence length="455" mass="50627">MTERTFCIIGAGPCGLALARAFRKAGIRYDHVERHSDVGGIWDIDNPGSPMYRSAHFISSKTQSHFLGFPMTADYPDYPSNTQILAYLRSFARTFGLYDHIRFGVGVVDVQQVSGGWQVAFSDGETRTYAGVICATGTNWEPQVPRFEGEFSGDLRHSVTYTSPDEFRGKKVLIVGAGNSGCDIACDAARNASAAFISMRRGYHFIPKRVFGQPSDAFAANGPHLPAALERPIMQGLLRLLVGDLTRVGLPKPDHRLFESHPIMNDQLIHHLAHGDIRVKPDVERFDGLDVVFRDGTREAIDVVICATGYTMNIPYARRYFQWKSERPELYLTIFNREHHNLFGLGYLETDGALYDLADWMAHLLTRYLLTQAASPDAPQPFDTLIRDDRTDLSGGPHVDSPRHALYVQRRAYLKHLRALCRRVGWPEPDAHALAVPVTAPRPLPGGATGQQVGA</sequence>
<keyword evidence="5 6" id="KW-0560">Oxidoreductase</keyword>
<evidence type="ECO:0000256" key="5">
    <source>
        <dbReference type="ARBA" id="ARBA00023002"/>
    </source>
</evidence>